<dbReference type="EMBL" id="JASZ02000025">
    <property type="protein sequence ID" value="OWK97565.1"/>
    <property type="molecule type" value="Genomic_DNA"/>
</dbReference>
<feature type="region of interest" description="Disordered" evidence="2">
    <location>
        <begin position="351"/>
        <end position="384"/>
    </location>
</feature>
<dbReference type="AlphaFoldDB" id="A0A246B853"/>
<evidence type="ECO:0000313" key="5">
    <source>
        <dbReference type="EMBL" id="OWK97565.1"/>
    </source>
</evidence>
<feature type="coiled-coil region" evidence="1">
    <location>
        <begin position="175"/>
        <end position="202"/>
    </location>
</feature>
<evidence type="ECO:0000256" key="1">
    <source>
        <dbReference type="SAM" id="Coils"/>
    </source>
</evidence>
<dbReference type="Pfam" id="PF14257">
    <property type="entry name" value="DUF4349"/>
    <property type="match status" value="1"/>
</dbReference>
<dbReference type="RefSeq" id="WP_088264617.1">
    <property type="nucleotide sequence ID" value="NZ_JASZ02000025.1"/>
</dbReference>
<gene>
    <name evidence="5" type="ORF">AP75_10570</name>
</gene>
<keyword evidence="3" id="KW-1133">Transmembrane helix</keyword>
<dbReference type="PROSITE" id="PS51257">
    <property type="entry name" value="PROKAR_LIPOPROTEIN"/>
    <property type="match status" value="1"/>
</dbReference>
<evidence type="ECO:0000256" key="3">
    <source>
        <dbReference type="SAM" id="Phobius"/>
    </source>
</evidence>
<name>A0A246B853_9FLAO</name>
<reference evidence="5 6" key="1">
    <citation type="submission" date="2014-01" db="EMBL/GenBank/DDBJ databases">
        <authorList>
            <consortium name="Genome Consortium for Active Teaching"/>
            <person name="Sontag T.C."/>
            <person name="Newman J.D."/>
        </authorList>
    </citation>
    <scope>NUCLEOTIDE SEQUENCE [LARGE SCALE GENOMIC DNA]</scope>
    <source>
        <strain evidence="5 6">DSM 19056</strain>
    </source>
</reference>
<feature type="domain" description="DUF4349" evidence="4">
    <location>
        <begin position="172"/>
        <end position="263"/>
    </location>
</feature>
<protein>
    <recommendedName>
        <fullName evidence="4">DUF4349 domain-containing protein</fullName>
    </recommendedName>
</protein>
<feature type="compositionally biased region" description="Polar residues" evidence="2">
    <location>
        <begin position="358"/>
        <end position="368"/>
    </location>
</feature>
<feature type="region of interest" description="Disordered" evidence="2">
    <location>
        <begin position="139"/>
        <end position="168"/>
    </location>
</feature>
<evidence type="ECO:0000313" key="6">
    <source>
        <dbReference type="Proteomes" id="UP000197587"/>
    </source>
</evidence>
<comment type="caution">
    <text evidence="5">The sequence shown here is derived from an EMBL/GenBank/DDBJ whole genome shotgun (WGS) entry which is preliminary data.</text>
</comment>
<keyword evidence="1" id="KW-0175">Coiled coil</keyword>
<organism evidence="5 6">
    <name type="scientific">Kaistella haifensis DSM 19056</name>
    <dbReference type="NCBI Taxonomy" id="1450526"/>
    <lineage>
        <taxon>Bacteria</taxon>
        <taxon>Pseudomonadati</taxon>
        <taxon>Bacteroidota</taxon>
        <taxon>Flavobacteriia</taxon>
        <taxon>Flavobacteriales</taxon>
        <taxon>Weeksellaceae</taxon>
        <taxon>Chryseobacterium group</taxon>
        <taxon>Kaistella</taxon>
    </lineage>
</organism>
<keyword evidence="3" id="KW-0812">Transmembrane</keyword>
<sequence length="384" mass="42496">MKKIFLAIFLAVALVSCDINTIQQTTDSIKQADSLLTKANDGIKTLDSISKTINDSDGIAKKVIIPEIEKQKKSIDSTIKSGSWQIDSINKEIEKITKNVKVGTEVVKTLDSANRSLEKGGNVISVLTKTADKILQQTKSQPKVAENPAPNPPSQNQNNSVTAVPKKVNPPLVKTAKLEIQVENLDEAKALLKQKIRENNADLVSENFTQNEGIMREYTTVKVPLQYFDSLVSDVSSQLGDVKSKSTETEGNDRIASQMCDVEITLVQNENISGTAFAKEKVEEDPNSLSGAFMKGFNVLGDAMLFLLPFWPIILIAVGLWYFIAKRNNKKREEEFQRQLALEREKIKAAEALKPSAETPQNTEPTNAEENKNGDDISKYMPKE</sequence>
<accession>A0A246B853</accession>
<dbReference type="InterPro" id="IPR025645">
    <property type="entry name" value="DUF4349"/>
</dbReference>
<keyword evidence="3" id="KW-0472">Membrane</keyword>
<keyword evidence="6" id="KW-1185">Reference proteome</keyword>
<dbReference type="Proteomes" id="UP000197587">
    <property type="component" value="Unassembled WGS sequence"/>
</dbReference>
<evidence type="ECO:0000259" key="4">
    <source>
        <dbReference type="Pfam" id="PF14257"/>
    </source>
</evidence>
<proteinExistence type="predicted"/>
<feature type="transmembrane region" description="Helical" evidence="3">
    <location>
        <begin position="303"/>
        <end position="324"/>
    </location>
</feature>
<feature type="compositionally biased region" description="Basic and acidic residues" evidence="2">
    <location>
        <begin position="369"/>
        <end position="384"/>
    </location>
</feature>
<reference evidence="5 6" key="2">
    <citation type="submission" date="2017-05" db="EMBL/GenBank/DDBJ databases">
        <title>Genome of Chryseobacterium haifense.</title>
        <authorList>
            <person name="Newman J.D."/>
        </authorList>
    </citation>
    <scope>NUCLEOTIDE SEQUENCE [LARGE SCALE GENOMIC DNA]</scope>
    <source>
        <strain evidence="5 6">DSM 19056</strain>
    </source>
</reference>
<evidence type="ECO:0000256" key="2">
    <source>
        <dbReference type="SAM" id="MobiDB-lite"/>
    </source>
</evidence>